<dbReference type="AlphaFoldDB" id="A0A3P6CDK4"/>
<proteinExistence type="predicted"/>
<protein>
    <recommendedName>
        <fullName evidence="2">Reverse transcriptase zinc-binding domain-containing protein</fullName>
    </recommendedName>
</protein>
<dbReference type="EMBL" id="LR031873">
    <property type="protein sequence ID" value="VDD06542.1"/>
    <property type="molecule type" value="Genomic_DNA"/>
</dbReference>
<evidence type="ECO:0000313" key="1">
    <source>
        <dbReference type="EMBL" id="VDD06542.1"/>
    </source>
</evidence>
<gene>
    <name evidence="1" type="ORF">BOLC4T23063H</name>
</gene>
<reference evidence="1" key="1">
    <citation type="submission" date="2018-11" db="EMBL/GenBank/DDBJ databases">
        <authorList>
            <consortium name="Genoscope - CEA"/>
            <person name="William W."/>
        </authorList>
    </citation>
    <scope>NUCLEOTIDE SEQUENCE</scope>
</reference>
<sequence>MVENRDHVFLRCNWSGQLWNMILRRLGLRQLAFHTWTAFSEWIKLRSSHCSKLLKRLVSQATIYNIWIARKKTS</sequence>
<name>A0A3P6CDK4_BRAOL</name>
<organism evidence="1">
    <name type="scientific">Brassica oleracea</name>
    <name type="common">Wild cabbage</name>
    <dbReference type="NCBI Taxonomy" id="3712"/>
    <lineage>
        <taxon>Eukaryota</taxon>
        <taxon>Viridiplantae</taxon>
        <taxon>Streptophyta</taxon>
        <taxon>Embryophyta</taxon>
        <taxon>Tracheophyta</taxon>
        <taxon>Spermatophyta</taxon>
        <taxon>Magnoliopsida</taxon>
        <taxon>eudicotyledons</taxon>
        <taxon>Gunneridae</taxon>
        <taxon>Pentapetalae</taxon>
        <taxon>rosids</taxon>
        <taxon>malvids</taxon>
        <taxon>Brassicales</taxon>
        <taxon>Brassicaceae</taxon>
        <taxon>Brassiceae</taxon>
        <taxon>Brassica</taxon>
    </lineage>
</organism>
<accession>A0A3P6CDK4</accession>
<evidence type="ECO:0008006" key="2">
    <source>
        <dbReference type="Google" id="ProtNLM"/>
    </source>
</evidence>